<evidence type="ECO:0000256" key="6">
    <source>
        <dbReference type="ARBA" id="ARBA00012728"/>
    </source>
</evidence>
<keyword evidence="8 14" id="KW-0479">Metal-binding</keyword>
<proteinExistence type="inferred from homology"/>
<feature type="domain" description="Alpha-D-phosphohexomutase C-terminal" evidence="15">
    <location>
        <begin position="513"/>
        <end position="540"/>
    </location>
</feature>
<organism evidence="19 20">
    <name type="scientific">Candidatus Onthenecus intestinigallinarum</name>
    <dbReference type="NCBI Taxonomy" id="2840875"/>
    <lineage>
        <taxon>Bacteria</taxon>
        <taxon>Bacillati</taxon>
        <taxon>Bacillota</taxon>
        <taxon>Clostridia</taxon>
        <taxon>Eubacteriales</taxon>
        <taxon>Candidatus Onthenecus</taxon>
    </lineage>
</organism>
<dbReference type="PANTHER" id="PTHR45745:SF1">
    <property type="entry name" value="PHOSPHOGLUCOMUTASE 2B-RELATED"/>
    <property type="match status" value="1"/>
</dbReference>
<keyword evidence="9 14" id="KW-0460">Magnesium</keyword>
<accession>A0A9D0Z983</accession>
<gene>
    <name evidence="19" type="ORF">IAB73_03800</name>
</gene>
<dbReference type="InterPro" id="IPR016066">
    <property type="entry name" value="A-D-PHexomutase_CS"/>
</dbReference>
<evidence type="ECO:0000313" key="20">
    <source>
        <dbReference type="Proteomes" id="UP000886887"/>
    </source>
</evidence>
<dbReference type="InterPro" id="IPR005844">
    <property type="entry name" value="A-D-PHexomutase_a/b/a-I"/>
</dbReference>
<evidence type="ECO:0000256" key="7">
    <source>
        <dbReference type="ARBA" id="ARBA00022553"/>
    </source>
</evidence>
<dbReference type="InterPro" id="IPR005841">
    <property type="entry name" value="Alpha-D-phosphohexomutase_SF"/>
</dbReference>
<dbReference type="CDD" id="cd05799">
    <property type="entry name" value="PGM2"/>
    <property type="match status" value="1"/>
</dbReference>
<dbReference type="Proteomes" id="UP000886887">
    <property type="component" value="Unassembled WGS sequence"/>
</dbReference>
<evidence type="ECO:0000256" key="10">
    <source>
        <dbReference type="ARBA" id="ARBA00023235"/>
    </source>
</evidence>
<dbReference type="Gene3D" id="3.40.120.10">
    <property type="entry name" value="Alpha-D-Glucose-1,6-Bisphosphate, subunit A, domain 3"/>
    <property type="match status" value="3"/>
</dbReference>
<dbReference type="SUPFAM" id="SSF55957">
    <property type="entry name" value="Phosphoglucomutase, C-terminal domain"/>
    <property type="match status" value="1"/>
</dbReference>
<evidence type="ECO:0000256" key="8">
    <source>
        <dbReference type="ARBA" id="ARBA00022723"/>
    </source>
</evidence>
<comment type="pathway">
    <text evidence="4">Lipid metabolism.</text>
</comment>
<comment type="cofactor">
    <cofactor evidence="2">
        <name>Mg(2+)</name>
        <dbReference type="ChEBI" id="CHEBI:18420"/>
    </cofactor>
</comment>
<dbReference type="PROSITE" id="PS00710">
    <property type="entry name" value="PGM_PMM"/>
    <property type="match status" value="1"/>
</dbReference>
<dbReference type="InterPro" id="IPR036900">
    <property type="entry name" value="A-D-PHexomutase_C_sf"/>
</dbReference>
<dbReference type="InterPro" id="IPR016055">
    <property type="entry name" value="A-D-PHexomutase_a/b/a-I/II/III"/>
</dbReference>
<feature type="domain" description="Alpha-D-phosphohexomutase alpha/beta/alpha" evidence="16">
    <location>
        <begin position="43"/>
        <end position="175"/>
    </location>
</feature>
<evidence type="ECO:0000256" key="13">
    <source>
        <dbReference type="ARBA" id="ARBA00041467"/>
    </source>
</evidence>
<dbReference type="Pfam" id="PF02879">
    <property type="entry name" value="PGM_PMM_II"/>
    <property type="match status" value="1"/>
</dbReference>
<comment type="catalytic activity">
    <reaction evidence="1">
        <text>alpha-D-glucose 1-phosphate = alpha-D-glucose 6-phosphate</text>
        <dbReference type="Rhea" id="RHEA:23536"/>
        <dbReference type="ChEBI" id="CHEBI:58225"/>
        <dbReference type="ChEBI" id="CHEBI:58601"/>
        <dbReference type="EC" id="5.4.2.2"/>
    </reaction>
</comment>
<keyword evidence="10" id="KW-0413">Isomerase</keyword>
<evidence type="ECO:0000313" key="19">
    <source>
        <dbReference type="EMBL" id="HIQ71319.1"/>
    </source>
</evidence>
<feature type="domain" description="Alpha-D-phosphohexomutase alpha/beta/alpha" evidence="17">
    <location>
        <begin position="221"/>
        <end position="308"/>
    </location>
</feature>
<dbReference type="PRINTS" id="PR00509">
    <property type="entry name" value="PGMPMM"/>
</dbReference>
<dbReference type="EMBL" id="DVFJ01000010">
    <property type="protein sequence ID" value="HIQ71319.1"/>
    <property type="molecule type" value="Genomic_DNA"/>
</dbReference>
<dbReference type="AlphaFoldDB" id="A0A9D0Z983"/>
<evidence type="ECO:0000256" key="3">
    <source>
        <dbReference type="ARBA" id="ARBA00005164"/>
    </source>
</evidence>
<evidence type="ECO:0000259" key="16">
    <source>
        <dbReference type="Pfam" id="PF02878"/>
    </source>
</evidence>
<sequence length="556" mass="59835">MTSHEMAELWATHPSFDEETRSKAREILSHPQEIASCFGTDLTFGTGGLRGVLGVGTNRMNLYTVARATQALSRYLLKNGGHSVAIAYDSRHCSQQFAFVAAGVLAQNGIVAHIYPRLMPTPMLSFAVRALGCDAGIVITASHNPAQYNGYKVYGPDGCQITEEAAGAIIDELESVPHTGMAWLSPEEAQARDLLVEIPQQVCDDFVARTLACRVDPKVCAPLRVVYTPLHGTGLEPVRRVLGSMSGVQVIEVASQCRPDGDFPTCPKPNPELREALRLGLETAAAERADLLIATDPDCDRVGVAVRDASGAYEVLTGNEVGLLLLEYLLRTRRAQGNLPERPVVVKTIVTSDLAFSIAQTYGAQVVEVLTGFKYIGETIGRLERAGEADRFVFGFEESCGYLAGTHVRDKDGVMACMLVVEMAQACAARGTTLKAELDALYARYGFMENSLLNFDIPGAVPMDEMRRVMCSLREEPIEHLAGAQVTSVKDYAAGLDGLPPSDVLSYAAGALKAIVRPSGTEPKVKVYLSARADDPAVADALLDAMGEEINERILG</sequence>
<evidence type="ECO:0000256" key="4">
    <source>
        <dbReference type="ARBA" id="ARBA00005189"/>
    </source>
</evidence>
<evidence type="ECO:0000256" key="14">
    <source>
        <dbReference type="RuleBase" id="RU004326"/>
    </source>
</evidence>
<dbReference type="GO" id="GO:0004614">
    <property type="term" value="F:phosphoglucomutase activity"/>
    <property type="evidence" value="ECO:0007669"/>
    <property type="project" value="UniProtKB-EC"/>
</dbReference>
<dbReference type="InterPro" id="IPR005843">
    <property type="entry name" value="A-D-PHexomutase_C"/>
</dbReference>
<dbReference type="Pfam" id="PF00408">
    <property type="entry name" value="PGM_PMM_IV"/>
    <property type="match status" value="1"/>
</dbReference>
<keyword evidence="7" id="KW-0597">Phosphoprotein</keyword>
<evidence type="ECO:0000256" key="9">
    <source>
        <dbReference type="ARBA" id="ARBA00022842"/>
    </source>
</evidence>
<comment type="caution">
    <text evidence="19">The sequence shown here is derived from an EMBL/GenBank/DDBJ whole genome shotgun (WGS) entry which is preliminary data.</text>
</comment>
<dbReference type="InterPro" id="IPR005846">
    <property type="entry name" value="A-D-PHexomutase_a/b/a-III"/>
</dbReference>
<evidence type="ECO:0000256" key="11">
    <source>
        <dbReference type="ARBA" id="ARBA00039995"/>
    </source>
</evidence>
<evidence type="ECO:0000256" key="1">
    <source>
        <dbReference type="ARBA" id="ARBA00000443"/>
    </source>
</evidence>
<evidence type="ECO:0000256" key="2">
    <source>
        <dbReference type="ARBA" id="ARBA00001946"/>
    </source>
</evidence>
<feature type="domain" description="Alpha-D-phosphohexomutase alpha/beta/alpha" evidence="18">
    <location>
        <begin position="318"/>
        <end position="445"/>
    </location>
</feature>
<protein>
    <recommendedName>
        <fullName evidence="11">Phosphoglucomutase</fullName>
        <ecNumber evidence="6">5.4.2.2</ecNumber>
    </recommendedName>
    <alternativeName>
        <fullName evidence="13">Alpha-phosphoglucomutase</fullName>
    </alternativeName>
    <alternativeName>
        <fullName evidence="12">Glucose phosphomutase</fullName>
    </alternativeName>
</protein>
<evidence type="ECO:0000259" key="18">
    <source>
        <dbReference type="Pfam" id="PF02880"/>
    </source>
</evidence>
<dbReference type="InterPro" id="IPR005845">
    <property type="entry name" value="A-D-PHexomutase_a/b/a-II"/>
</dbReference>
<evidence type="ECO:0000256" key="5">
    <source>
        <dbReference type="ARBA" id="ARBA00010231"/>
    </source>
</evidence>
<comment type="pathway">
    <text evidence="3">Glycolipid metabolism; diglucosyl-diacylglycerol biosynthesis.</text>
</comment>
<dbReference type="Gene3D" id="3.30.310.50">
    <property type="entry name" value="Alpha-D-phosphohexomutase, C-terminal domain"/>
    <property type="match status" value="1"/>
</dbReference>
<evidence type="ECO:0000256" key="12">
    <source>
        <dbReference type="ARBA" id="ARBA00041398"/>
    </source>
</evidence>
<name>A0A9D0Z983_9FIRM</name>
<reference evidence="19" key="2">
    <citation type="journal article" date="2021" name="PeerJ">
        <title>Extensive microbial diversity within the chicken gut microbiome revealed by metagenomics and culture.</title>
        <authorList>
            <person name="Gilroy R."/>
            <person name="Ravi A."/>
            <person name="Getino M."/>
            <person name="Pursley I."/>
            <person name="Horton D.L."/>
            <person name="Alikhan N.F."/>
            <person name="Baker D."/>
            <person name="Gharbi K."/>
            <person name="Hall N."/>
            <person name="Watson M."/>
            <person name="Adriaenssens E.M."/>
            <person name="Foster-Nyarko E."/>
            <person name="Jarju S."/>
            <person name="Secka A."/>
            <person name="Antonio M."/>
            <person name="Oren A."/>
            <person name="Chaudhuri R.R."/>
            <person name="La Ragione R."/>
            <person name="Hildebrand F."/>
            <person name="Pallen M.J."/>
        </authorList>
    </citation>
    <scope>NUCLEOTIDE SEQUENCE</scope>
    <source>
        <strain evidence="19">ChiSxjej2B14-6234</strain>
    </source>
</reference>
<evidence type="ECO:0000259" key="15">
    <source>
        <dbReference type="Pfam" id="PF00408"/>
    </source>
</evidence>
<dbReference type="GO" id="GO:0006166">
    <property type="term" value="P:purine ribonucleoside salvage"/>
    <property type="evidence" value="ECO:0007669"/>
    <property type="project" value="TreeGrafter"/>
</dbReference>
<comment type="similarity">
    <text evidence="5 14">Belongs to the phosphohexose mutase family.</text>
</comment>
<reference evidence="19" key="1">
    <citation type="submission" date="2020-10" db="EMBL/GenBank/DDBJ databases">
        <authorList>
            <person name="Gilroy R."/>
        </authorList>
    </citation>
    <scope>NUCLEOTIDE SEQUENCE</scope>
    <source>
        <strain evidence="19">ChiSxjej2B14-6234</strain>
    </source>
</reference>
<dbReference type="PANTHER" id="PTHR45745">
    <property type="entry name" value="PHOSPHOMANNOMUTASE 45A"/>
    <property type="match status" value="1"/>
</dbReference>
<dbReference type="Pfam" id="PF02880">
    <property type="entry name" value="PGM_PMM_III"/>
    <property type="match status" value="1"/>
</dbReference>
<evidence type="ECO:0000259" key="17">
    <source>
        <dbReference type="Pfam" id="PF02879"/>
    </source>
</evidence>
<dbReference type="Pfam" id="PF02878">
    <property type="entry name" value="PGM_PMM_I"/>
    <property type="match status" value="1"/>
</dbReference>
<dbReference type="GO" id="GO:0008973">
    <property type="term" value="F:phosphopentomutase activity"/>
    <property type="evidence" value="ECO:0007669"/>
    <property type="project" value="TreeGrafter"/>
</dbReference>
<dbReference type="GO" id="GO:0005975">
    <property type="term" value="P:carbohydrate metabolic process"/>
    <property type="evidence" value="ECO:0007669"/>
    <property type="project" value="InterPro"/>
</dbReference>
<dbReference type="GO" id="GO:0000287">
    <property type="term" value="F:magnesium ion binding"/>
    <property type="evidence" value="ECO:0007669"/>
    <property type="project" value="InterPro"/>
</dbReference>
<dbReference type="EC" id="5.4.2.2" evidence="6"/>
<dbReference type="SUPFAM" id="SSF53738">
    <property type="entry name" value="Phosphoglucomutase, first 3 domains"/>
    <property type="match status" value="3"/>
</dbReference>